<dbReference type="AlphaFoldDB" id="A0A1Z3HUN2"/>
<dbReference type="Gene3D" id="3.90.1570.10">
    <property type="entry name" value="tt1808, chain A"/>
    <property type="match status" value="1"/>
</dbReference>
<dbReference type="CDD" id="cd06260">
    <property type="entry name" value="DUF820-like"/>
    <property type="match status" value="1"/>
</dbReference>
<evidence type="ECO:0000313" key="3">
    <source>
        <dbReference type="Proteomes" id="UP000191901"/>
    </source>
</evidence>
<accession>A0A1Z3HUN2</accession>
<dbReference type="InterPro" id="IPR008538">
    <property type="entry name" value="Uma2"/>
</dbReference>
<organism evidence="2 3">
    <name type="scientific">Halomicronema hongdechloris C2206</name>
    <dbReference type="NCBI Taxonomy" id="1641165"/>
    <lineage>
        <taxon>Bacteria</taxon>
        <taxon>Bacillati</taxon>
        <taxon>Cyanobacteriota</taxon>
        <taxon>Cyanophyceae</taxon>
        <taxon>Nodosilineales</taxon>
        <taxon>Nodosilineaceae</taxon>
        <taxon>Halomicronema</taxon>
    </lineage>
</organism>
<dbReference type="OrthoDB" id="428549at2"/>
<dbReference type="InterPro" id="IPR012296">
    <property type="entry name" value="Nuclease_put_TT1808"/>
</dbReference>
<evidence type="ECO:0000259" key="1">
    <source>
        <dbReference type="Pfam" id="PF05685"/>
    </source>
</evidence>
<keyword evidence="3" id="KW-1185">Reference proteome</keyword>
<dbReference type="EMBL" id="CP021983">
    <property type="protein sequence ID" value="ASC73985.1"/>
    <property type="molecule type" value="Genomic_DNA"/>
</dbReference>
<name>A0A1Z3HUN2_9CYAN</name>
<dbReference type="PANTHER" id="PTHR34107">
    <property type="entry name" value="SLL0198 PROTEIN-RELATED"/>
    <property type="match status" value="1"/>
</dbReference>
<dbReference type="InterPro" id="IPR011335">
    <property type="entry name" value="Restrct_endonuc-II-like"/>
</dbReference>
<sequence length="58" mass="6675">MQEYQENGVRLGWLFNPQDQQVEIYRLGQSIETLQAPQQLSGEAVLPGFVLHLTRIFS</sequence>
<proteinExistence type="predicted"/>
<dbReference type="SUPFAM" id="SSF52980">
    <property type="entry name" value="Restriction endonuclease-like"/>
    <property type="match status" value="1"/>
</dbReference>
<gene>
    <name evidence="2" type="ORF">XM38_049590</name>
</gene>
<dbReference type="KEGG" id="hhg:XM38_049590"/>
<reference evidence="2 3" key="1">
    <citation type="journal article" date="2016" name="Biochim. Biophys. Acta">
        <title>Characterization of red-shifted phycobilisomes isolated from the chlorophyll f-containing cyanobacterium Halomicronema hongdechloris.</title>
        <authorList>
            <person name="Li Y."/>
            <person name="Lin Y."/>
            <person name="Garvey C.J."/>
            <person name="Birch D."/>
            <person name="Corkery R.W."/>
            <person name="Loughlin P.C."/>
            <person name="Scheer H."/>
            <person name="Willows R.D."/>
            <person name="Chen M."/>
        </authorList>
    </citation>
    <scope>NUCLEOTIDE SEQUENCE [LARGE SCALE GENOMIC DNA]</scope>
    <source>
        <strain evidence="2 3">C2206</strain>
    </source>
</reference>
<dbReference type="Pfam" id="PF05685">
    <property type="entry name" value="Uma2"/>
    <property type="match status" value="1"/>
</dbReference>
<dbReference type="Proteomes" id="UP000191901">
    <property type="component" value="Chromosome"/>
</dbReference>
<feature type="domain" description="Putative restriction endonuclease" evidence="1">
    <location>
        <begin position="1"/>
        <end position="53"/>
    </location>
</feature>
<protein>
    <recommendedName>
        <fullName evidence="1">Putative restriction endonuclease domain-containing protein</fullName>
    </recommendedName>
</protein>
<evidence type="ECO:0000313" key="2">
    <source>
        <dbReference type="EMBL" id="ASC73985.1"/>
    </source>
</evidence>
<dbReference type="PANTHER" id="PTHR34107:SF7">
    <property type="entry name" value="SLR2092 PROTEIN"/>
    <property type="match status" value="1"/>
</dbReference>